<accession>A0A3N9U9W9</accession>
<dbReference type="Proteomes" id="UP000274033">
    <property type="component" value="Unassembled WGS sequence"/>
</dbReference>
<feature type="transmembrane region" description="Helical" evidence="1">
    <location>
        <begin position="32"/>
        <end position="50"/>
    </location>
</feature>
<sequence>MSYPFIIAIYLLFLSLFVGVAYFWGKKRSNRLLTFIPILVFGSNMFLFYIKHLIDPNQTNGLYDLIAAIIFTIVFIIALFEVVTHDIVENGRQIVQDTVQFGRVLKSYRENQLFNFYWAVNEIKKRKQQLFASISSFKHQPKEVMQKIKEQ</sequence>
<protein>
    <submittedName>
        <fullName evidence="2">Uncharacterized protein</fullName>
    </submittedName>
</protein>
<organism evidence="2 3">
    <name type="scientific">Lysinibacillus composti</name>
    <dbReference type="NCBI Taxonomy" id="720633"/>
    <lineage>
        <taxon>Bacteria</taxon>
        <taxon>Bacillati</taxon>
        <taxon>Bacillota</taxon>
        <taxon>Bacilli</taxon>
        <taxon>Bacillales</taxon>
        <taxon>Bacillaceae</taxon>
        <taxon>Lysinibacillus</taxon>
    </lineage>
</organism>
<feature type="transmembrane region" description="Helical" evidence="1">
    <location>
        <begin position="62"/>
        <end position="83"/>
    </location>
</feature>
<keyword evidence="1" id="KW-0472">Membrane</keyword>
<dbReference type="EMBL" id="RRCT01000022">
    <property type="protein sequence ID" value="RQW73340.1"/>
    <property type="molecule type" value="Genomic_DNA"/>
</dbReference>
<name>A0A3N9U9W9_9BACI</name>
<dbReference type="OrthoDB" id="2969520at2"/>
<keyword evidence="3" id="KW-1185">Reference proteome</keyword>
<keyword evidence="1" id="KW-1133">Transmembrane helix</keyword>
<reference evidence="2 3" key="1">
    <citation type="journal article" date="2013" name="J. Microbiol.">
        <title>Lysinibacillus chungkukjangi sp. nov., isolated from Chungkukjang, Korean fermented soybean food.</title>
        <authorList>
            <person name="Kim S.J."/>
            <person name="Jang Y.H."/>
            <person name="Hamada M."/>
            <person name="Ahn J.H."/>
            <person name="Weon H.Y."/>
            <person name="Suzuki K."/>
            <person name="Whang K.S."/>
            <person name="Kwon S.W."/>
        </authorList>
    </citation>
    <scope>NUCLEOTIDE SEQUENCE [LARGE SCALE GENOMIC DNA]</scope>
    <source>
        <strain evidence="2 3">MCCC 1A12701</strain>
    </source>
</reference>
<feature type="transmembrane region" description="Helical" evidence="1">
    <location>
        <begin position="6"/>
        <end position="25"/>
    </location>
</feature>
<dbReference type="RefSeq" id="WP_124766534.1">
    <property type="nucleotide sequence ID" value="NZ_JAFBDY010000001.1"/>
</dbReference>
<dbReference type="AlphaFoldDB" id="A0A3N9U9W9"/>
<gene>
    <name evidence="2" type="ORF">EBB45_16945</name>
</gene>
<keyword evidence="1" id="KW-0812">Transmembrane</keyword>
<proteinExistence type="predicted"/>
<comment type="caution">
    <text evidence="2">The sequence shown here is derived from an EMBL/GenBank/DDBJ whole genome shotgun (WGS) entry which is preliminary data.</text>
</comment>
<evidence type="ECO:0000313" key="2">
    <source>
        <dbReference type="EMBL" id="RQW73340.1"/>
    </source>
</evidence>
<evidence type="ECO:0000313" key="3">
    <source>
        <dbReference type="Proteomes" id="UP000274033"/>
    </source>
</evidence>
<evidence type="ECO:0000256" key="1">
    <source>
        <dbReference type="SAM" id="Phobius"/>
    </source>
</evidence>